<comment type="subcellular location">
    <subcellularLocation>
        <location evidence="1">Cell membrane</location>
        <topology evidence="1">Single-pass type I membrane protein</topology>
    </subcellularLocation>
</comment>
<evidence type="ECO:0000259" key="14">
    <source>
        <dbReference type="Pfam" id="PF08263"/>
    </source>
</evidence>
<evidence type="ECO:0000256" key="5">
    <source>
        <dbReference type="ARBA" id="ARBA00022692"/>
    </source>
</evidence>
<evidence type="ECO:0000256" key="2">
    <source>
        <dbReference type="ARBA" id="ARBA00009592"/>
    </source>
</evidence>
<evidence type="ECO:0000256" key="1">
    <source>
        <dbReference type="ARBA" id="ARBA00004251"/>
    </source>
</evidence>
<keyword evidence="8 12" id="KW-1133">Transmembrane helix</keyword>
<dbReference type="InterPro" id="IPR003591">
    <property type="entry name" value="Leu-rich_rpt_typical-subtyp"/>
</dbReference>
<dbReference type="InterPro" id="IPR013210">
    <property type="entry name" value="LRR_N_plant-typ"/>
</dbReference>
<evidence type="ECO:0000313" key="15">
    <source>
        <dbReference type="Proteomes" id="UP001652623"/>
    </source>
</evidence>
<dbReference type="SUPFAM" id="SSF52058">
    <property type="entry name" value="L domain-like"/>
    <property type="match status" value="3"/>
</dbReference>
<dbReference type="InterPro" id="IPR001611">
    <property type="entry name" value="Leu-rich_rpt"/>
</dbReference>
<keyword evidence="10" id="KW-0675">Receptor</keyword>
<evidence type="ECO:0000256" key="12">
    <source>
        <dbReference type="SAM" id="Phobius"/>
    </source>
</evidence>
<dbReference type="PROSITE" id="PS51450">
    <property type="entry name" value="LRR"/>
    <property type="match status" value="1"/>
</dbReference>
<dbReference type="AlphaFoldDB" id="A0A6P6GL85"/>
<organism evidence="15 16">
    <name type="scientific">Ziziphus jujuba</name>
    <name type="common">Chinese jujube</name>
    <name type="synonym">Ziziphus sativa</name>
    <dbReference type="NCBI Taxonomy" id="326968"/>
    <lineage>
        <taxon>Eukaryota</taxon>
        <taxon>Viridiplantae</taxon>
        <taxon>Streptophyta</taxon>
        <taxon>Embryophyta</taxon>
        <taxon>Tracheophyta</taxon>
        <taxon>Spermatophyta</taxon>
        <taxon>Magnoliopsida</taxon>
        <taxon>eudicotyledons</taxon>
        <taxon>Gunneridae</taxon>
        <taxon>Pentapetalae</taxon>
        <taxon>rosids</taxon>
        <taxon>fabids</taxon>
        <taxon>Rosales</taxon>
        <taxon>Rhamnaceae</taxon>
        <taxon>Paliureae</taxon>
        <taxon>Ziziphus</taxon>
    </lineage>
</organism>
<sequence length="949" mass="105404">MRTPHFLWLFMILVDLYVVSAGQHCLSDQQTLLLQLKDSLISNTRSSKILVKWNQTCDCCTWEGVTCEEGLVIGLRLSNESISGGGIFDNSTLFNLIHLKSLDLSFNNVSSRIPSRIGNLKSLSYLNLSNAGYGGPFAQEIPRLTNLVILDLSSFYYLNPTALLKLDQSPNLRKLVQNLTELEELYLDGVVISAPGNEWGQALSSSLPNLRVLSLSQFSGFFVNYSHLTSLHLSSCGLYGTFPKEIFEVPTLQTLYLSFNELLEGYLPKFPKNSSLQLLQLRYTNFSGRLPHIDCSSIPSSGWERLIHLVNFHLNYNFLTGNIPSSLFALPSLQRILLSYNQFSGQVLDFPNAAFSVLHTVDLSNNHLHGPIPMSIFKLKNLSILALSFNNLNSTIQLDMIQGLNSLHSFDLSYNNLSVNASGNDSNFYSLPNLRIIRLASCKLREFPYLKNQAGLLHLDLSDNQISGEIPTWVSEVGNATLLHLNLSHNRLVGIQEPYYLPNLVVLDLHLNQLQGKIPILQPYASYIDLSSNNFTSSIPSDIGQNLSITTFFSLSNNGLTGAIPESICNAACLQVLDISMNNLGGKIPTCMHKMSETLGVLNLRSNNLSGPLPDVFPLDCSLRTLDLHGNLLTDRIPKSLTNCRELEVLDLGNNQMVDTIRWQLQQLESLDLSSNHLNGAIPTSFSNLNFLSFLNLSYNHLHGRIPTGIQIQTFSADFFQGNEGLCGPPLTPNFNEPKNPEASNSKSSNQIERDFLIVELGFIFGFGIVIGPLIFSTRWRTYYFDGLEDIAIQILPQVEEKCSFAFNLCVILARALCCNNVLIQCLSQQQALLNQLKDTLIFNATASRTLVKWNQSSDCCAWEGVTGKDGHVTGLVLLFGANPKRDMKLDKNLTELEELYLDGVNISAQGNEWGRASLPNLRVLSMLGCSISSPIDQSLAKLQFLSVI</sequence>
<proteinExistence type="inferred from homology"/>
<keyword evidence="5 12" id="KW-0812">Transmembrane</keyword>
<dbReference type="Gene3D" id="3.80.10.10">
    <property type="entry name" value="Ribonuclease Inhibitor"/>
    <property type="match status" value="7"/>
</dbReference>
<keyword evidence="4" id="KW-0433">Leucine-rich repeat</keyword>
<dbReference type="KEGG" id="zju:107430865"/>
<reference evidence="16" key="1">
    <citation type="submission" date="2025-08" db="UniProtKB">
        <authorList>
            <consortium name="RefSeq"/>
        </authorList>
    </citation>
    <scope>IDENTIFICATION</scope>
    <source>
        <tissue evidence="16">Seedling</tissue>
    </source>
</reference>
<keyword evidence="9 12" id="KW-0472">Membrane</keyword>
<dbReference type="SMART" id="SM00369">
    <property type="entry name" value="LRR_TYP"/>
    <property type="match status" value="8"/>
</dbReference>
<keyword evidence="7" id="KW-0677">Repeat</keyword>
<comment type="similarity">
    <text evidence="2">Belongs to the RLP family.</text>
</comment>
<evidence type="ECO:0000256" key="6">
    <source>
        <dbReference type="ARBA" id="ARBA00022729"/>
    </source>
</evidence>
<dbReference type="InParanoid" id="A0A6P6GL85"/>
<feature type="domain" description="Leucine-rich repeat-containing N-terminal plant-type" evidence="14">
    <location>
        <begin position="27"/>
        <end position="67"/>
    </location>
</feature>
<evidence type="ECO:0000256" key="7">
    <source>
        <dbReference type="ARBA" id="ARBA00022737"/>
    </source>
</evidence>
<feature type="domain" description="Leucine-rich repeat-containing N-terminal plant-type" evidence="14">
    <location>
        <begin position="828"/>
        <end position="867"/>
    </location>
</feature>
<dbReference type="Pfam" id="PF08263">
    <property type="entry name" value="LRRNT_2"/>
    <property type="match status" value="2"/>
</dbReference>
<evidence type="ECO:0000256" key="13">
    <source>
        <dbReference type="SAM" id="SignalP"/>
    </source>
</evidence>
<evidence type="ECO:0000256" key="11">
    <source>
        <dbReference type="ARBA" id="ARBA00023180"/>
    </source>
</evidence>
<protein>
    <submittedName>
        <fullName evidence="16">Receptor-like protein 9DC3</fullName>
    </submittedName>
</protein>
<gene>
    <name evidence="16" type="primary">LOC107430865</name>
</gene>
<keyword evidence="3" id="KW-1003">Cell membrane</keyword>
<dbReference type="InterPro" id="IPR032675">
    <property type="entry name" value="LRR_dom_sf"/>
</dbReference>
<keyword evidence="15" id="KW-1185">Reference proteome</keyword>
<dbReference type="PRINTS" id="PR00019">
    <property type="entry name" value="LEURICHRPT"/>
</dbReference>
<evidence type="ECO:0000256" key="4">
    <source>
        <dbReference type="ARBA" id="ARBA00022614"/>
    </source>
</evidence>
<evidence type="ECO:0000256" key="8">
    <source>
        <dbReference type="ARBA" id="ARBA00022989"/>
    </source>
</evidence>
<feature type="signal peptide" evidence="13">
    <location>
        <begin position="1"/>
        <end position="21"/>
    </location>
</feature>
<name>A0A6P6GL85_ZIZJJ</name>
<dbReference type="Proteomes" id="UP001652623">
    <property type="component" value="Chromosome 6"/>
</dbReference>
<evidence type="ECO:0000256" key="9">
    <source>
        <dbReference type="ARBA" id="ARBA00023136"/>
    </source>
</evidence>
<dbReference type="GeneID" id="107430865"/>
<evidence type="ECO:0000256" key="3">
    <source>
        <dbReference type="ARBA" id="ARBA00022475"/>
    </source>
</evidence>
<dbReference type="Pfam" id="PF00560">
    <property type="entry name" value="LRR_1"/>
    <property type="match status" value="8"/>
</dbReference>
<feature type="transmembrane region" description="Helical" evidence="12">
    <location>
        <begin position="756"/>
        <end position="776"/>
    </location>
</feature>
<dbReference type="RefSeq" id="XP_024934565.2">
    <property type="nucleotide sequence ID" value="XM_025078797.2"/>
</dbReference>
<evidence type="ECO:0000313" key="16">
    <source>
        <dbReference type="RefSeq" id="XP_024934565.2"/>
    </source>
</evidence>
<dbReference type="PANTHER" id="PTHR48052:SF63">
    <property type="entry name" value="PROTEIN KINASE DOMAIN-CONTAINING PROTEIN"/>
    <property type="match status" value="1"/>
</dbReference>
<feature type="chain" id="PRO_5046921774" evidence="13">
    <location>
        <begin position="22"/>
        <end position="949"/>
    </location>
</feature>
<keyword evidence="11" id="KW-0325">Glycoprotein</keyword>
<dbReference type="GO" id="GO:0005886">
    <property type="term" value="C:plasma membrane"/>
    <property type="evidence" value="ECO:0007669"/>
    <property type="project" value="UniProtKB-SubCell"/>
</dbReference>
<dbReference type="PANTHER" id="PTHR48052">
    <property type="entry name" value="UNNAMED PRODUCT"/>
    <property type="match status" value="1"/>
</dbReference>
<keyword evidence="6 13" id="KW-0732">Signal</keyword>
<accession>A0A6P6GL85</accession>
<evidence type="ECO:0000256" key="10">
    <source>
        <dbReference type="ARBA" id="ARBA00023170"/>
    </source>
</evidence>